<protein>
    <submittedName>
        <fullName evidence="1">Uncharacterized protein</fullName>
    </submittedName>
</protein>
<gene>
    <name evidence="1" type="ORF">L917_12464</name>
</gene>
<evidence type="ECO:0000313" key="1">
    <source>
        <dbReference type="EMBL" id="ETL88457.1"/>
    </source>
</evidence>
<dbReference type="AlphaFoldDB" id="W2KTL8"/>
<proteinExistence type="predicted"/>
<sequence length="77" mass="8584">MHTCDGNTIFTPRNPTGKYLVGCRLAQASCRDLVANRKTGSESSAFQRINIHIVACNESEEDRRFCEPLHLALFGTN</sequence>
<accession>W2KTL8</accession>
<reference evidence="1" key="1">
    <citation type="submission" date="2013-11" db="EMBL/GenBank/DDBJ databases">
        <title>The Genome Sequence of Phytophthora parasitica CHvinca01.</title>
        <authorList>
            <consortium name="The Broad Institute Genomics Platform"/>
            <person name="Russ C."/>
            <person name="Tyler B."/>
            <person name="Panabieres F."/>
            <person name="Shan W."/>
            <person name="Tripathy S."/>
            <person name="Grunwald N."/>
            <person name="Machado M."/>
            <person name="Johnson C.S."/>
            <person name="Arredondo F."/>
            <person name="Hong C."/>
            <person name="Coffey M."/>
            <person name="Young S.K."/>
            <person name="Zeng Q."/>
            <person name="Gargeya S."/>
            <person name="Fitzgerald M."/>
            <person name="Abouelleil A."/>
            <person name="Alvarado L."/>
            <person name="Chapman S.B."/>
            <person name="Gainer-Dewar J."/>
            <person name="Goldberg J."/>
            <person name="Griggs A."/>
            <person name="Gujja S."/>
            <person name="Hansen M."/>
            <person name="Howarth C."/>
            <person name="Imamovic A."/>
            <person name="Ireland A."/>
            <person name="Larimer J."/>
            <person name="McCowan C."/>
            <person name="Murphy C."/>
            <person name="Pearson M."/>
            <person name="Poon T.W."/>
            <person name="Priest M."/>
            <person name="Roberts A."/>
            <person name="Saif S."/>
            <person name="Shea T."/>
            <person name="Sykes S."/>
            <person name="Wortman J."/>
            <person name="Nusbaum C."/>
            <person name="Birren B."/>
        </authorList>
    </citation>
    <scope>NUCLEOTIDE SEQUENCE [LARGE SCALE GENOMIC DNA]</scope>
    <source>
        <strain evidence="1">CHvinca01</strain>
    </source>
</reference>
<organism evidence="1">
    <name type="scientific">Phytophthora nicotianae</name>
    <name type="common">Potato buckeye rot agent</name>
    <name type="synonym">Phytophthora parasitica</name>
    <dbReference type="NCBI Taxonomy" id="4792"/>
    <lineage>
        <taxon>Eukaryota</taxon>
        <taxon>Sar</taxon>
        <taxon>Stramenopiles</taxon>
        <taxon>Oomycota</taxon>
        <taxon>Peronosporomycetes</taxon>
        <taxon>Peronosporales</taxon>
        <taxon>Peronosporaceae</taxon>
        <taxon>Phytophthora</taxon>
    </lineage>
</organism>
<name>W2KTL8_PHYNI</name>
<dbReference type="EMBL" id="KI680751">
    <property type="protein sequence ID" value="ETL88457.1"/>
    <property type="molecule type" value="Genomic_DNA"/>
</dbReference>
<dbReference type="Proteomes" id="UP000054423">
    <property type="component" value="Unassembled WGS sequence"/>
</dbReference>